<dbReference type="AlphaFoldDB" id="A0A5N6VHX1"/>
<reference evidence="3" key="1">
    <citation type="submission" date="2019-04" db="EMBL/GenBank/DDBJ databases">
        <title>Friends and foes A comparative genomics studyof 23 Aspergillus species from section Flavi.</title>
        <authorList>
            <consortium name="DOE Joint Genome Institute"/>
            <person name="Kjaerbolling I."/>
            <person name="Vesth T."/>
            <person name="Frisvad J.C."/>
            <person name="Nybo J.L."/>
            <person name="Theobald S."/>
            <person name="Kildgaard S."/>
            <person name="Isbrandt T."/>
            <person name="Kuo A."/>
            <person name="Sato A."/>
            <person name="Lyhne E.K."/>
            <person name="Kogle M.E."/>
            <person name="Wiebenga A."/>
            <person name="Kun R.S."/>
            <person name="Lubbers R.J."/>
            <person name="Makela M.R."/>
            <person name="Barry K."/>
            <person name="Chovatia M."/>
            <person name="Clum A."/>
            <person name="Daum C."/>
            <person name="Haridas S."/>
            <person name="He G."/>
            <person name="LaButti K."/>
            <person name="Lipzen A."/>
            <person name="Mondo S."/>
            <person name="Riley R."/>
            <person name="Salamov A."/>
            <person name="Simmons B.A."/>
            <person name="Magnuson J.K."/>
            <person name="Henrissat B."/>
            <person name="Mortensen U.H."/>
            <person name="Larsen T.O."/>
            <person name="Devries R.P."/>
            <person name="Grigoriev I.V."/>
            <person name="Machida M."/>
            <person name="Baker S.E."/>
            <person name="Andersen M.R."/>
        </authorList>
    </citation>
    <scope>NUCLEOTIDE SEQUENCE [LARGE SCALE GENOMIC DNA]</scope>
    <source>
        <strain evidence="3">CBS 130015</strain>
    </source>
</reference>
<feature type="region of interest" description="Disordered" evidence="1">
    <location>
        <begin position="1"/>
        <end position="27"/>
    </location>
</feature>
<dbReference type="EMBL" id="ML738394">
    <property type="protein sequence ID" value="KAE8307933.1"/>
    <property type="molecule type" value="Genomic_DNA"/>
</dbReference>
<organism evidence="2 3">
    <name type="scientific">Aspergillus transmontanensis</name>
    <dbReference type="NCBI Taxonomy" id="1034304"/>
    <lineage>
        <taxon>Eukaryota</taxon>
        <taxon>Fungi</taxon>
        <taxon>Dikarya</taxon>
        <taxon>Ascomycota</taxon>
        <taxon>Pezizomycotina</taxon>
        <taxon>Eurotiomycetes</taxon>
        <taxon>Eurotiomycetidae</taxon>
        <taxon>Eurotiales</taxon>
        <taxon>Aspergillaceae</taxon>
        <taxon>Aspergillus</taxon>
        <taxon>Aspergillus subgen. Circumdati</taxon>
    </lineage>
</organism>
<sequence>MQQPFLSPHIHTHPLDGSPLGDQPPAHPKIHLSHCQIVFHVDHVPYSLQYENFNRIEALATWLFVF</sequence>
<dbReference type="Proteomes" id="UP000325433">
    <property type="component" value="Unassembled WGS sequence"/>
</dbReference>
<proteinExistence type="predicted"/>
<accession>A0A5N6VHX1</accession>
<gene>
    <name evidence="2" type="ORF">BDV41DRAFT_552868</name>
</gene>
<keyword evidence="3" id="KW-1185">Reference proteome</keyword>
<evidence type="ECO:0000313" key="3">
    <source>
        <dbReference type="Proteomes" id="UP000325433"/>
    </source>
</evidence>
<protein>
    <submittedName>
        <fullName evidence="2">Uncharacterized protein</fullName>
    </submittedName>
</protein>
<evidence type="ECO:0000313" key="2">
    <source>
        <dbReference type="EMBL" id="KAE8307933.1"/>
    </source>
</evidence>
<name>A0A5N6VHX1_9EURO</name>
<evidence type="ECO:0000256" key="1">
    <source>
        <dbReference type="SAM" id="MobiDB-lite"/>
    </source>
</evidence>